<evidence type="ECO:0000256" key="1">
    <source>
        <dbReference type="ARBA" id="ARBA00008005"/>
    </source>
</evidence>
<name>A0A6N2QXZ4_9FIRM</name>
<dbReference type="RefSeq" id="WP_006566119.1">
    <property type="nucleotide sequence ID" value="NZ_BAABZP010000001.1"/>
</dbReference>
<protein>
    <submittedName>
        <fullName evidence="3">Phage tail sheath protein</fullName>
    </submittedName>
</protein>
<accession>A0A6N2QXZ4</accession>
<evidence type="ECO:0000313" key="3">
    <source>
        <dbReference type="EMBL" id="VYS73483.1"/>
    </source>
</evidence>
<dbReference type="AlphaFoldDB" id="A0A6N2QXZ4"/>
<feature type="domain" description="Tail sheath protein subtilisin-like" evidence="2">
    <location>
        <begin position="200"/>
        <end position="358"/>
    </location>
</feature>
<organism evidence="3">
    <name type="scientific">Anaerostipes caccae</name>
    <dbReference type="NCBI Taxonomy" id="105841"/>
    <lineage>
        <taxon>Bacteria</taxon>
        <taxon>Bacillati</taxon>
        <taxon>Bacillota</taxon>
        <taxon>Clostridia</taxon>
        <taxon>Lachnospirales</taxon>
        <taxon>Lachnospiraceae</taxon>
        <taxon>Anaerostipes</taxon>
    </lineage>
</organism>
<gene>
    <name evidence="3" type="ORF">ACLFYP115_00134</name>
</gene>
<sequence>MAGTYQTGEEKIRPGVYRKYETPVKETVAGAMTGVFAIPVKADFGPLDTVTVHTKADTVSAMYGNGGTVKGALNLFEGGAQKVYVYRLGTGGSTGKLELKDGEDAAVVSLETKYPSPTAFSVTLKRKLGFSMRKEFSVYEGAVLKEKMEYDVPESGNEVAIFVDTVNKKSSIFNAAKKTEESKQLAEIVQEPITAGTESTVTNEDYSTAFDAFEAYKWNILVADTVDTGVHTLMKAYMDRIKKNGSVGACVIGEGTNVSFEDRLSHAKECNCEYVIYVGSGFVDMQGNNVDGYEAVTLQAGVIGSTPTNQSIVHKAIPNAVDVIEVLKDEEYIDAINHGLLLLSPSEDGQVWFDSGVNTLTVPAENQDAGWKKVRRTMTRYEIFDRIDRTITPLIGRVNCDSDGIAAVIKAAKDVLDEMINEKKLMVGADFFEDKENPHGTDDVRFVIKVTDLDSLEKVYLNYQFSFGAAE</sequence>
<dbReference type="Gene3D" id="3.40.50.11790">
    <property type="match status" value="1"/>
</dbReference>
<reference evidence="3" key="1">
    <citation type="submission" date="2019-11" db="EMBL/GenBank/DDBJ databases">
        <authorList>
            <person name="Feng L."/>
        </authorList>
    </citation>
    <scope>NUCLEOTIDE SEQUENCE</scope>
    <source>
        <strain evidence="3">AcaccaeLFYP115</strain>
    </source>
</reference>
<dbReference type="EMBL" id="CACRSQ010000002">
    <property type="protein sequence ID" value="VYS73483.1"/>
    <property type="molecule type" value="Genomic_DNA"/>
</dbReference>
<proteinExistence type="inferred from homology"/>
<dbReference type="Gene3D" id="3.30.1370.220">
    <property type="match status" value="1"/>
</dbReference>
<dbReference type="InterPro" id="IPR035089">
    <property type="entry name" value="Phage_sheath_subtilisin"/>
</dbReference>
<evidence type="ECO:0000259" key="2">
    <source>
        <dbReference type="Pfam" id="PF04984"/>
    </source>
</evidence>
<comment type="similarity">
    <text evidence="1">Belongs to the myoviridae tail sheath protein family.</text>
</comment>
<dbReference type="Pfam" id="PF04984">
    <property type="entry name" value="Phage_sheath_1"/>
    <property type="match status" value="1"/>
</dbReference>